<gene>
    <name evidence="2" type="ORF">ATH50_3357</name>
</gene>
<dbReference type="AlphaFoldDB" id="A0A3M0CPY2"/>
<proteinExistence type="predicted"/>
<dbReference type="RefSeq" id="WP_277872155.1">
    <property type="nucleotide sequence ID" value="NZ_CP034145.1"/>
</dbReference>
<reference evidence="2 3" key="1">
    <citation type="journal article" date="2015" name="Stand. Genomic Sci.">
        <title>Genomic Encyclopedia of Bacterial and Archaeal Type Strains, Phase III: the genomes of soil and plant-associated and newly described type strains.</title>
        <authorList>
            <person name="Whitman W.B."/>
            <person name="Woyke T."/>
            <person name="Klenk H.P."/>
            <person name="Zhou Y."/>
            <person name="Lilburn T.G."/>
            <person name="Beck B.J."/>
            <person name="De Vos P."/>
            <person name="Vandamme P."/>
            <person name="Eisen J.A."/>
            <person name="Garrity G."/>
            <person name="Hugenholtz P."/>
            <person name="Kyrpides N.C."/>
        </authorList>
    </citation>
    <scope>NUCLEOTIDE SEQUENCE [LARGE SCALE GENOMIC DNA]</scope>
    <source>
        <strain evidence="2 3">CGMCC 1.10124</strain>
    </source>
</reference>
<organism evidence="2 3">
    <name type="scientific">Haloplanus aerogenes</name>
    <dbReference type="NCBI Taxonomy" id="660522"/>
    <lineage>
        <taxon>Archaea</taxon>
        <taxon>Methanobacteriati</taxon>
        <taxon>Methanobacteriota</taxon>
        <taxon>Stenosarchaea group</taxon>
        <taxon>Halobacteria</taxon>
        <taxon>Halobacteriales</taxon>
        <taxon>Haloferacaceae</taxon>
        <taxon>Haloplanus</taxon>
    </lineage>
</organism>
<evidence type="ECO:0000313" key="3">
    <source>
        <dbReference type="Proteomes" id="UP000277326"/>
    </source>
</evidence>
<dbReference type="EMBL" id="REFS01000008">
    <property type="protein sequence ID" value="RMB11658.1"/>
    <property type="molecule type" value="Genomic_DNA"/>
</dbReference>
<dbReference type="GeneID" id="80090988"/>
<dbReference type="Proteomes" id="UP000277326">
    <property type="component" value="Unassembled WGS sequence"/>
</dbReference>
<evidence type="ECO:0000256" key="1">
    <source>
        <dbReference type="SAM" id="MobiDB-lite"/>
    </source>
</evidence>
<protein>
    <submittedName>
        <fullName evidence="2">Uncharacterized protein</fullName>
    </submittedName>
</protein>
<evidence type="ECO:0000313" key="2">
    <source>
        <dbReference type="EMBL" id="RMB11658.1"/>
    </source>
</evidence>
<name>A0A3M0CPY2_9EURY</name>
<feature type="region of interest" description="Disordered" evidence="1">
    <location>
        <begin position="16"/>
        <end position="40"/>
    </location>
</feature>
<sequence length="40" mass="4201">MWRACSPIEGVCELDDLGTNGTASADDDQISGRSEVATDD</sequence>
<accession>A0A3M0CPY2</accession>
<comment type="caution">
    <text evidence="2">The sequence shown here is derived from an EMBL/GenBank/DDBJ whole genome shotgun (WGS) entry which is preliminary data.</text>
</comment>